<evidence type="ECO:0000313" key="1">
    <source>
        <dbReference type="EMBL" id="KOF65233.1"/>
    </source>
</evidence>
<sequence length="69" mass="8293">MYKKFFLLCNTQPELDVVTYLHLSTKHSTVRYKRMCKKESERLPFILLHKNAFVVIEIRYSILLFVSVI</sequence>
<organism evidence="1">
    <name type="scientific">Octopus bimaculoides</name>
    <name type="common">California two-spotted octopus</name>
    <dbReference type="NCBI Taxonomy" id="37653"/>
    <lineage>
        <taxon>Eukaryota</taxon>
        <taxon>Metazoa</taxon>
        <taxon>Spiralia</taxon>
        <taxon>Lophotrochozoa</taxon>
        <taxon>Mollusca</taxon>
        <taxon>Cephalopoda</taxon>
        <taxon>Coleoidea</taxon>
        <taxon>Octopodiformes</taxon>
        <taxon>Octopoda</taxon>
        <taxon>Incirrata</taxon>
        <taxon>Octopodidae</taxon>
        <taxon>Octopus</taxon>
    </lineage>
</organism>
<proteinExistence type="predicted"/>
<accession>A0A0L8FKS2</accession>
<protein>
    <submittedName>
        <fullName evidence="1">Uncharacterized protein</fullName>
    </submittedName>
</protein>
<dbReference type="AlphaFoldDB" id="A0A0L8FKS2"/>
<dbReference type="EMBL" id="KQ429709">
    <property type="protein sequence ID" value="KOF65233.1"/>
    <property type="molecule type" value="Genomic_DNA"/>
</dbReference>
<name>A0A0L8FKS2_OCTBM</name>
<gene>
    <name evidence="1" type="ORF">OCBIM_22016111mg</name>
</gene>
<reference evidence="1" key="1">
    <citation type="submission" date="2015-07" db="EMBL/GenBank/DDBJ databases">
        <title>MeaNS - Measles Nucleotide Surveillance Program.</title>
        <authorList>
            <person name="Tran T."/>
            <person name="Druce J."/>
        </authorList>
    </citation>
    <scope>NUCLEOTIDE SEQUENCE</scope>
    <source>
        <strain evidence="1">UCB-OBI-ISO-001</strain>
        <tissue evidence="1">Gonad</tissue>
    </source>
</reference>